<name>A0A9P6UY45_9FUNG</name>
<feature type="transmembrane region" description="Helical" evidence="10">
    <location>
        <begin position="12"/>
        <end position="35"/>
    </location>
</feature>
<evidence type="ECO:0000256" key="10">
    <source>
        <dbReference type="RuleBase" id="RU363075"/>
    </source>
</evidence>
<evidence type="ECO:0000256" key="4">
    <source>
        <dbReference type="ARBA" id="ARBA00022679"/>
    </source>
</evidence>
<keyword evidence="12" id="KW-1185">Reference proteome</keyword>
<comment type="subcellular location">
    <subcellularLocation>
        <location evidence="1 10">Endoplasmic reticulum membrane</location>
        <topology evidence="1 10">Multi-pass membrane protein</topology>
    </subcellularLocation>
</comment>
<feature type="transmembrane region" description="Helical" evidence="10">
    <location>
        <begin position="279"/>
        <end position="300"/>
    </location>
</feature>
<keyword evidence="4" id="KW-0808">Transferase</keyword>
<dbReference type="EC" id="2.4.1.-" evidence="10"/>
<feature type="transmembrane region" description="Helical" evidence="10">
    <location>
        <begin position="121"/>
        <end position="139"/>
    </location>
</feature>
<evidence type="ECO:0000256" key="6">
    <source>
        <dbReference type="ARBA" id="ARBA00022824"/>
    </source>
</evidence>
<evidence type="ECO:0000256" key="8">
    <source>
        <dbReference type="ARBA" id="ARBA00023136"/>
    </source>
</evidence>
<evidence type="ECO:0000256" key="2">
    <source>
        <dbReference type="ARBA" id="ARBA00006065"/>
    </source>
</evidence>
<dbReference type="OrthoDB" id="416834at2759"/>
<dbReference type="Pfam" id="PF03901">
    <property type="entry name" value="Glyco_transf_22"/>
    <property type="match status" value="1"/>
</dbReference>
<keyword evidence="5 10" id="KW-0812">Transmembrane</keyword>
<keyword evidence="7 10" id="KW-1133">Transmembrane helix</keyword>
<dbReference type="GO" id="GO:0006506">
    <property type="term" value="P:GPI anchor biosynthetic process"/>
    <property type="evidence" value="ECO:0007669"/>
    <property type="project" value="TreeGrafter"/>
</dbReference>
<evidence type="ECO:0000256" key="7">
    <source>
        <dbReference type="ARBA" id="ARBA00022989"/>
    </source>
</evidence>
<keyword evidence="8 10" id="KW-0472">Membrane</keyword>
<dbReference type="AlphaFoldDB" id="A0A9P6UY45"/>
<evidence type="ECO:0000313" key="11">
    <source>
        <dbReference type="EMBL" id="KAG0325366.1"/>
    </source>
</evidence>
<evidence type="ECO:0000256" key="9">
    <source>
        <dbReference type="ARBA" id="ARBA00024708"/>
    </source>
</evidence>
<reference evidence="11" key="1">
    <citation type="journal article" date="2020" name="Fungal Divers.">
        <title>Resolving the Mortierellaceae phylogeny through synthesis of multi-gene phylogenetics and phylogenomics.</title>
        <authorList>
            <person name="Vandepol N."/>
            <person name="Liber J."/>
            <person name="Desiro A."/>
            <person name="Na H."/>
            <person name="Kennedy M."/>
            <person name="Barry K."/>
            <person name="Grigoriev I.V."/>
            <person name="Miller A.N."/>
            <person name="O'Donnell K."/>
            <person name="Stajich J.E."/>
            <person name="Bonito G."/>
        </authorList>
    </citation>
    <scope>NUCLEOTIDE SEQUENCE</scope>
    <source>
        <strain evidence="11">REB-010B</strain>
    </source>
</reference>
<keyword evidence="6 10" id="KW-0256">Endoplasmic reticulum</keyword>
<feature type="transmembrane region" description="Helical" evidence="10">
    <location>
        <begin position="146"/>
        <end position="165"/>
    </location>
</feature>
<dbReference type="EMBL" id="JAAAIP010000115">
    <property type="protein sequence ID" value="KAG0325366.1"/>
    <property type="molecule type" value="Genomic_DNA"/>
</dbReference>
<dbReference type="InterPro" id="IPR005599">
    <property type="entry name" value="GPI_mannosylTrfase"/>
</dbReference>
<evidence type="ECO:0000256" key="1">
    <source>
        <dbReference type="ARBA" id="ARBA00004477"/>
    </source>
</evidence>
<evidence type="ECO:0000256" key="3">
    <source>
        <dbReference type="ARBA" id="ARBA00022676"/>
    </source>
</evidence>
<protein>
    <recommendedName>
        <fullName evidence="10">Mannosyltransferase</fullName>
        <ecNumber evidence="10">2.4.1.-</ecNumber>
    </recommendedName>
</protein>
<keyword evidence="3 10" id="KW-0328">Glycosyltransferase</keyword>
<dbReference type="PANTHER" id="PTHR22760:SF4">
    <property type="entry name" value="GPI MANNOSYLTRANSFERASE 3"/>
    <property type="match status" value="1"/>
</dbReference>
<sequence length="454" mass="51123">MTRPRLRHSQPSNATIFAALIVFRAINACLVTTYFSPDEYWQALEVAHRIALGTGYLTWEWHVALRSVLHPALFAGLYKTLVLLGLDDGALFIYAPRLLQSFFAAVADFYTYRFANRLFDSPTTASWTLFLSVTSWWNFFCSTRTLANSLEAALTIVALYYWPFTLTPYSTKTARKTTWQGNQKLSLAIAFLTCIFRPTAAIMWIFLGVSLLLRHIRNGDANSVFATLASVVFIGGGAVLGSAALDSTLLYGEWVLTPVNFLRVNVLEGISLFYGSSPWHWYLSQGIPILFGAHLPAVLLGTYHTFSSGPGTPNAALKRQVLYLSLWMLAVYSCLQHKEWRFLYPILYPLLPFGGDTLSRIFISAPNWRRSKLALMVVFGLVVVNAVMAWYTTMVHQRGVIDVMAWIRDESRTGRIRSVGFIMPCHSTPWISSLHLRDSKSPDIWFVTCEPPLG</sequence>
<feature type="transmembrane region" description="Helical" evidence="10">
    <location>
        <begin position="225"/>
        <end position="245"/>
    </location>
</feature>
<feature type="transmembrane region" description="Helical" evidence="10">
    <location>
        <begin position="185"/>
        <end position="213"/>
    </location>
</feature>
<proteinExistence type="inferred from homology"/>
<feature type="transmembrane region" description="Helical" evidence="10">
    <location>
        <begin position="373"/>
        <end position="391"/>
    </location>
</feature>
<comment type="similarity">
    <text evidence="2">Belongs to the glycosyltransferase 22 family. PIGB subfamily.</text>
</comment>
<organism evidence="11 12">
    <name type="scientific">Dissophora globulifera</name>
    <dbReference type="NCBI Taxonomy" id="979702"/>
    <lineage>
        <taxon>Eukaryota</taxon>
        <taxon>Fungi</taxon>
        <taxon>Fungi incertae sedis</taxon>
        <taxon>Mucoromycota</taxon>
        <taxon>Mortierellomycotina</taxon>
        <taxon>Mortierellomycetes</taxon>
        <taxon>Mortierellales</taxon>
        <taxon>Mortierellaceae</taxon>
        <taxon>Dissophora</taxon>
    </lineage>
</organism>
<comment type="function">
    <text evidence="9">Mannosyltransferase involved in glycosylphosphatidylinositol-anchor biosynthesis. Transfers the third mannose to Man2-GlcN-acyl-PI during GPI precursor assembly.</text>
</comment>
<dbReference type="PANTHER" id="PTHR22760">
    <property type="entry name" value="GLYCOSYLTRANSFERASE"/>
    <property type="match status" value="1"/>
</dbReference>
<gene>
    <name evidence="11" type="ORF">BGZ99_000732</name>
</gene>
<comment type="caution">
    <text evidence="11">The sequence shown here is derived from an EMBL/GenBank/DDBJ whole genome shotgun (WGS) entry which is preliminary data.</text>
</comment>
<accession>A0A9P6UY45</accession>
<dbReference type="GO" id="GO:0000026">
    <property type="term" value="F:alpha-1,2-mannosyltransferase activity"/>
    <property type="evidence" value="ECO:0007669"/>
    <property type="project" value="TreeGrafter"/>
</dbReference>
<evidence type="ECO:0000313" key="12">
    <source>
        <dbReference type="Proteomes" id="UP000738325"/>
    </source>
</evidence>
<evidence type="ECO:0000256" key="5">
    <source>
        <dbReference type="ARBA" id="ARBA00022692"/>
    </source>
</evidence>
<dbReference type="GO" id="GO:0005789">
    <property type="term" value="C:endoplasmic reticulum membrane"/>
    <property type="evidence" value="ECO:0007669"/>
    <property type="project" value="UniProtKB-SubCell"/>
</dbReference>
<dbReference type="Proteomes" id="UP000738325">
    <property type="component" value="Unassembled WGS sequence"/>
</dbReference>